<dbReference type="EMBL" id="BNJJ01000012">
    <property type="protein sequence ID" value="GHO86337.1"/>
    <property type="molecule type" value="Genomic_DNA"/>
</dbReference>
<evidence type="ECO:0000313" key="1">
    <source>
        <dbReference type="EMBL" id="GHO86337.1"/>
    </source>
</evidence>
<reference evidence="1 2" key="1">
    <citation type="journal article" date="2021" name="Int. J. Syst. Evol. Microbiol.">
        <title>Reticulibacter mediterranei gen. nov., sp. nov., within the new family Reticulibacteraceae fam. nov., and Ktedonospora formicarum gen. nov., sp. nov., Ktedonobacter robiniae sp. nov., Dictyobacter formicarum sp. nov. and Dictyobacter arantiisoli sp. nov., belonging to the class Ktedonobacteria.</title>
        <authorList>
            <person name="Yabe S."/>
            <person name="Zheng Y."/>
            <person name="Wang C.M."/>
            <person name="Sakai Y."/>
            <person name="Abe K."/>
            <person name="Yokota A."/>
            <person name="Donadio S."/>
            <person name="Cavaletti L."/>
            <person name="Monciardini P."/>
        </authorList>
    </citation>
    <scope>NUCLEOTIDE SEQUENCE [LARGE SCALE GENOMIC DNA]</scope>
    <source>
        <strain evidence="1 2">SOSP1-9</strain>
    </source>
</reference>
<organism evidence="1 2">
    <name type="scientific">Dictyobacter formicarum</name>
    <dbReference type="NCBI Taxonomy" id="2778368"/>
    <lineage>
        <taxon>Bacteria</taxon>
        <taxon>Bacillati</taxon>
        <taxon>Chloroflexota</taxon>
        <taxon>Ktedonobacteria</taxon>
        <taxon>Ktedonobacterales</taxon>
        <taxon>Dictyobacteraceae</taxon>
        <taxon>Dictyobacter</taxon>
    </lineage>
</organism>
<dbReference type="RefSeq" id="WP_201363979.1">
    <property type="nucleotide sequence ID" value="NZ_BNJJ01000012.1"/>
</dbReference>
<gene>
    <name evidence="1" type="ORF">KSZ_43430</name>
</gene>
<name>A0ABQ3VJF3_9CHLR</name>
<accession>A0ABQ3VJF3</accession>
<dbReference type="Proteomes" id="UP000635565">
    <property type="component" value="Unassembled WGS sequence"/>
</dbReference>
<sequence length="102" mass="11360">MFEDDNLDTLRDGVIINDLQLEEDEEEGLRGVGSGNVLRCPRCRRTRGYRPISLLNGIKGQRCMSCGAELVQCGNCHQFTILPRSRGKALLTCQHCGNQLVP</sequence>
<comment type="caution">
    <text evidence="1">The sequence shown here is derived from an EMBL/GenBank/DDBJ whole genome shotgun (WGS) entry which is preliminary data.</text>
</comment>
<evidence type="ECO:0000313" key="2">
    <source>
        <dbReference type="Proteomes" id="UP000635565"/>
    </source>
</evidence>
<protein>
    <submittedName>
        <fullName evidence="1">Uncharacterized protein</fullName>
    </submittedName>
</protein>
<keyword evidence="2" id="KW-1185">Reference proteome</keyword>
<proteinExistence type="predicted"/>